<dbReference type="RefSeq" id="WP_133820422.1">
    <property type="nucleotide sequence ID" value="NZ_SNZH01000013.1"/>
</dbReference>
<dbReference type="InterPro" id="IPR013762">
    <property type="entry name" value="Integrase-like_cat_sf"/>
</dbReference>
<name>A0A4R6YRJ2_9GAMM</name>
<accession>A0A4R6YRJ2</accession>
<dbReference type="InterPro" id="IPR004107">
    <property type="entry name" value="Integrase_SAM-like_N"/>
</dbReference>
<dbReference type="InterPro" id="IPR010998">
    <property type="entry name" value="Integrase_recombinase_N"/>
</dbReference>
<evidence type="ECO:0000313" key="8">
    <source>
        <dbReference type="EMBL" id="TDR40474.1"/>
    </source>
</evidence>
<dbReference type="OrthoDB" id="9801717at2"/>
<dbReference type="InterPro" id="IPR044068">
    <property type="entry name" value="CB"/>
</dbReference>
<sequence length="304" mass="33822">MSPETVIASLSAFSNYIGSTLGRSPHTVRAYASDVRCLARFLTRCPTSNTPATSARSDFAAEFVTWLRIDERNSPATAKRKMAALCTYFAWLVKNGSISQSPIKDSNVEIRLPKRLPRAVPRQDVARLFKGYHVEERNNASTQLAVRMLVATGVRISELCAINVGDISPDGASIRIWGKGNRERTVFVSSLDLQGKLIRALDGRTTATSISEPLFVTRRNMRLTPQAFRLRLHRLRTSCDVAMRVTPHCLRHTAATLLLESGVDIRFVQRLLGHASISTTEVYTRVVDESLRNALLRADPLRGM</sequence>
<evidence type="ECO:0000313" key="9">
    <source>
        <dbReference type="Proteomes" id="UP000295293"/>
    </source>
</evidence>
<feature type="domain" description="Tyr recombinase" evidence="6">
    <location>
        <begin position="115"/>
        <end position="296"/>
    </location>
</feature>
<proteinExistence type="inferred from homology"/>
<keyword evidence="9" id="KW-1185">Reference proteome</keyword>
<dbReference type="SUPFAM" id="SSF56349">
    <property type="entry name" value="DNA breaking-rejoining enzymes"/>
    <property type="match status" value="1"/>
</dbReference>
<evidence type="ECO:0000259" key="6">
    <source>
        <dbReference type="PROSITE" id="PS51898"/>
    </source>
</evidence>
<feature type="domain" description="Core-binding (CB)" evidence="7">
    <location>
        <begin position="4"/>
        <end position="93"/>
    </location>
</feature>
<dbReference type="GO" id="GO:0006310">
    <property type="term" value="P:DNA recombination"/>
    <property type="evidence" value="ECO:0007669"/>
    <property type="project" value="UniProtKB-KW"/>
</dbReference>
<dbReference type="Proteomes" id="UP000295293">
    <property type="component" value="Unassembled WGS sequence"/>
</dbReference>
<dbReference type="Pfam" id="PF02899">
    <property type="entry name" value="Phage_int_SAM_1"/>
    <property type="match status" value="1"/>
</dbReference>
<dbReference type="Gene3D" id="1.10.443.10">
    <property type="entry name" value="Intergrase catalytic core"/>
    <property type="match status" value="1"/>
</dbReference>
<dbReference type="PANTHER" id="PTHR30349:SF41">
    <property type="entry name" value="INTEGRASE_RECOMBINASE PROTEIN MJ0367-RELATED"/>
    <property type="match status" value="1"/>
</dbReference>
<dbReference type="EMBL" id="SNZH01000013">
    <property type="protein sequence ID" value="TDR40474.1"/>
    <property type="molecule type" value="Genomic_DNA"/>
</dbReference>
<evidence type="ECO:0000259" key="7">
    <source>
        <dbReference type="PROSITE" id="PS51900"/>
    </source>
</evidence>
<dbReference type="GO" id="GO:0015074">
    <property type="term" value="P:DNA integration"/>
    <property type="evidence" value="ECO:0007669"/>
    <property type="project" value="UniProtKB-KW"/>
</dbReference>
<evidence type="ECO:0000256" key="4">
    <source>
        <dbReference type="ARBA" id="ARBA00023172"/>
    </source>
</evidence>
<keyword evidence="2" id="KW-0229">DNA integration</keyword>
<keyword evidence="3 5" id="KW-0238">DNA-binding</keyword>
<evidence type="ECO:0000256" key="1">
    <source>
        <dbReference type="ARBA" id="ARBA00008857"/>
    </source>
</evidence>
<keyword evidence="4" id="KW-0233">DNA recombination</keyword>
<evidence type="ECO:0000256" key="2">
    <source>
        <dbReference type="ARBA" id="ARBA00022908"/>
    </source>
</evidence>
<dbReference type="InterPro" id="IPR002104">
    <property type="entry name" value="Integrase_catalytic"/>
</dbReference>
<gene>
    <name evidence="8" type="ORF">DFR29_113176</name>
</gene>
<organism evidence="8 9">
    <name type="scientific">Tahibacter aquaticus</name>
    <dbReference type="NCBI Taxonomy" id="520092"/>
    <lineage>
        <taxon>Bacteria</taxon>
        <taxon>Pseudomonadati</taxon>
        <taxon>Pseudomonadota</taxon>
        <taxon>Gammaproteobacteria</taxon>
        <taxon>Lysobacterales</taxon>
        <taxon>Rhodanobacteraceae</taxon>
        <taxon>Tahibacter</taxon>
    </lineage>
</organism>
<dbReference type="Gene3D" id="1.10.150.130">
    <property type="match status" value="1"/>
</dbReference>
<comment type="caution">
    <text evidence="8">The sequence shown here is derived from an EMBL/GenBank/DDBJ whole genome shotgun (WGS) entry which is preliminary data.</text>
</comment>
<dbReference type="PANTHER" id="PTHR30349">
    <property type="entry name" value="PHAGE INTEGRASE-RELATED"/>
    <property type="match status" value="1"/>
</dbReference>
<reference evidence="8 9" key="1">
    <citation type="submission" date="2019-03" db="EMBL/GenBank/DDBJ databases">
        <title>Genomic Encyclopedia of Type Strains, Phase IV (KMG-IV): sequencing the most valuable type-strain genomes for metagenomic binning, comparative biology and taxonomic classification.</title>
        <authorList>
            <person name="Goeker M."/>
        </authorList>
    </citation>
    <scope>NUCLEOTIDE SEQUENCE [LARGE SCALE GENOMIC DNA]</scope>
    <source>
        <strain evidence="8 9">DSM 21667</strain>
    </source>
</reference>
<protein>
    <submittedName>
        <fullName evidence="8">Integrase/recombinase XerD</fullName>
    </submittedName>
</protein>
<dbReference type="InterPro" id="IPR050090">
    <property type="entry name" value="Tyrosine_recombinase_XerCD"/>
</dbReference>
<dbReference type="GO" id="GO:0003677">
    <property type="term" value="F:DNA binding"/>
    <property type="evidence" value="ECO:0007669"/>
    <property type="project" value="UniProtKB-UniRule"/>
</dbReference>
<dbReference type="PROSITE" id="PS51900">
    <property type="entry name" value="CB"/>
    <property type="match status" value="1"/>
</dbReference>
<evidence type="ECO:0000256" key="3">
    <source>
        <dbReference type="ARBA" id="ARBA00023125"/>
    </source>
</evidence>
<comment type="similarity">
    <text evidence="1">Belongs to the 'phage' integrase family.</text>
</comment>
<evidence type="ECO:0000256" key="5">
    <source>
        <dbReference type="PROSITE-ProRule" id="PRU01248"/>
    </source>
</evidence>
<dbReference type="InterPro" id="IPR011010">
    <property type="entry name" value="DNA_brk_join_enz"/>
</dbReference>
<dbReference type="Pfam" id="PF00589">
    <property type="entry name" value="Phage_integrase"/>
    <property type="match status" value="1"/>
</dbReference>
<dbReference type="PROSITE" id="PS51898">
    <property type="entry name" value="TYR_RECOMBINASE"/>
    <property type="match status" value="1"/>
</dbReference>
<dbReference type="AlphaFoldDB" id="A0A4R6YRJ2"/>